<keyword evidence="14" id="KW-1185">Reference proteome</keyword>
<evidence type="ECO:0000256" key="12">
    <source>
        <dbReference type="ARBA" id="ARBA00023136"/>
    </source>
</evidence>
<evidence type="ECO:0000256" key="5">
    <source>
        <dbReference type="ARBA" id="ARBA00022617"/>
    </source>
</evidence>
<evidence type="ECO:0000256" key="11">
    <source>
        <dbReference type="ARBA" id="ARBA00023033"/>
    </source>
</evidence>
<gene>
    <name evidence="13" type="ORF">AAF712_007901</name>
</gene>
<comment type="pathway">
    <text evidence="3">Secondary metabolite biosynthesis; terpenoid biosynthesis.</text>
</comment>
<name>A0ABR2ZUR7_9AGAR</name>
<comment type="similarity">
    <text evidence="4">Belongs to the cytochrome P450 family.</text>
</comment>
<evidence type="ECO:0000256" key="9">
    <source>
        <dbReference type="ARBA" id="ARBA00023002"/>
    </source>
</evidence>
<evidence type="ECO:0000256" key="4">
    <source>
        <dbReference type="ARBA" id="ARBA00010617"/>
    </source>
</evidence>
<protein>
    <submittedName>
        <fullName evidence="13">Uncharacterized protein</fullName>
    </submittedName>
</protein>
<dbReference type="PANTHER" id="PTHR24305">
    <property type="entry name" value="CYTOCHROME P450"/>
    <property type="match status" value="1"/>
</dbReference>
<dbReference type="InterPro" id="IPR036396">
    <property type="entry name" value="Cyt_P450_sf"/>
</dbReference>
<keyword evidence="9" id="KW-0560">Oxidoreductase</keyword>
<organism evidence="13 14">
    <name type="scientific">Marasmius tenuissimus</name>
    <dbReference type="NCBI Taxonomy" id="585030"/>
    <lineage>
        <taxon>Eukaryota</taxon>
        <taxon>Fungi</taxon>
        <taxon>Dikarya</taxon>
        <taxon>Basidiomycota</taxon>
        <taxon>Agaricomycotina</taxon>
        <taxon>Agaricomycetes</taxon>
        <taxon>Agaricomycetidae</taxon>
        <taxon>Agaricales</taxon>
        <taxon>Marasmiineae</taxon>
        <taxon>Marasmiaceae</taxon>
        <taxon>Marasmius</taxon>
    </lineage>
</organism>
<dbReference type="Gene3D" id="1.10.630.10">
    <property type="entry name" value="Cytochrome P450"/>
    <property type="match status" value="1"/>
</dbReference>
<dbReference type="PANTHER" id="PTHR24305:SF166">
    <property type="entry name" value="CYTOCHROME P450 12A4, MITOCHONDRIAL-RELATED"/>
    <property type="match status" value="1"/>
</dbReference>
<dbReference type="Proteomes" id="UP001437256">
    <property type="component" value="Unassembled WGS sequence"/>
</dbReference>
<evidence type="ECO:0000256" key="6">
    <source>
        <dbReference type="ARBA" id="ARBA00022692"/>
    </source>
</evidence>
<accession>A0ABR2ZUR7</accession>
<keyword evidence="5" id="KW-0349">Heme</keyword>
<evidence type="ECO:0000256" key="3">
    <source>
        <dbReference type="ARBA" id="ARBA00004721"/>
    </source>
</evidence>
<evidence type="ECO:0000256" key="7">
    <source>
        <dbReference type="ARBA" id="ARBA00022723"/>
    </source>
</evidence>
<dbReference type="InterPro" id="IPR050121">
    <property type="entry name" value="Cytochrome_P450_monoxygenase"/>
</dbReference>
<dbReference type="Pfam" id="PF00067">
    <property type="entry name" value="p450"/>
    <property type="match status" value="1"/>
</dbReference>
<evidence type="ECO:0000256" key="1">
    <source>
        <dbReference type="ARBA" id="ARBA00001971"/>
    </source>
</evidence>
<comment type="cofactor">
    <cofactor evidence="1">
        <name>heme</name>
        <dbReference type="ChEBI" id="CHEBI:30413"/>
    </cofactor>
</comment>
<keyword evidence="11" id="KW-0503">Monooxygenase</keyword>
<proteinExistence type="inferred from homology"/>
<dbReference type="EMBL" id="JBBXMP010000052">
    <property type="protein sequence ID" value="KAL0065065.1"/>
    <property type="molecule type" value="Genomic_DNA"/>
</dbReference>
<reference evidence="13 14" key="1">
    <citation type="submission" date="2024-05" db="EMBL/GenBank/DDBJ databases">
        <title>A draft genome resource for the thread blight pathogen Marasmius tenuissimus strain MS-2.</title>
        <authorList>
            <person name="Yulfo-Soto G.E."/>
            <person name="Baruah I.K."/>
            <person name="Amoako-Attah I."/>
            <person name="Bukari Y."/>
            <person name="Meinhardt L.W."/>
            <person name="Bailey B.A."/>
            <person name="Cohen S.P."/>
        </authorList>
    </citation>
    <scope>NUCLEOTIDE SEQUENCE [LARGE SCALE GENOMIC DNA]</scope>
    <source>
        <strain evidence="13 14">MS-2</strain>
    </source>
</reference>
<dbReference type="InterPro" id="IPR001128">
    <property type="entry name" value="Cyt_P450"/>
</dbReference>
<evidence type="ECO:0000256" key="10">
    <source>
        <dbReference type="ARBA" id="ARBA00023004"/>
    </source>
</evidence>
<keyword evidence="6" id="KW-0812">Transmembrane</keyword>
<sequence length="268" mass="30233">MSTDIPLGQRMSEEEVLAQVPTFLAAGHETTRQVPLLSMLLTFKLTEVQQQLRAELSSVPTDSPSMDQLNALPFLDTVIREVLRILSPIQSTVRIAMKDDVIPLSQPFVDRYGKQHDHLEVKKGQPIVVPILAINKDKSLWGEDAEDFKYVLARTLGRATRGSELHTGRMGQYDDFSGGPARVYRVALYDSRVKVQVHPRLDIPDNNSFDITIRTKALIFTLIREFEFELAVPEVDILIKRGFPAHRPQVRGKKGDRMPLVISLSPKV</sequence>
<evidence type="ECO:0000313" key="14">
    <source>
        <dbReference type="Proteomes" id="UP001437256"/>
    </source>
</evidence>
<comment type="caution">
    <text evidence="13">The sequence shown here is derived from an EMBL/GenBank/DDBJ whole genome shotgun (WGS) entry which is preliminary data.</text>
</comment>
<evidence type="ECO:0000256" key="2">
    <source>
        <dbReference type="ARBA" id="ARBA00004370"/>
    </source>
</evidence>
<keyword evidence="8" id="KW-1133">Transmembrane helix</keyword>
<dbReference type="SUPFAM" id="SSF48264">
    <property type="entry name" value="Cytochrome P450"/>
    <property type="match status" value="1"/>
</dbReference>
<keyword evidence="12" id="KW-0472">Membrane</keyword>
<keyword evidence="10" id="KW-0408">Iron</keyword>
<keyword evidence="7" id="KW-0479">Metal-binding</keyword>
<comment type="subcellular location">
    <subcellularLocation>
        <location evidence="2">Membrane</location>
    </subcellularLocation>
</comment>
<evidence type="ECO:0000256" key="8">
    <source>
        <dbReference type="ARBA" id="ARBA00022989"/>
    </source>
</evidence>
<evidence type="ECO:0000313" key="13">
    <source>
        <dbReference type="EMBL" id="KAL0065065.1"/>
    </source>
</evidence>